<evidence type="ECO:0000256" key="3">
    <source>
        <dbReference type="ARBA" id="ARBA00022723"/>
    </source>
</evidence>
<dbReference type="Proteomes" id="UP000241394">
    <property type="component" value="Chromosome LG11"/>
</dbReference>
<evidence type="ECO:0000256" key="4">
    <source>
        <dbReference type="PIRSR" id="PIRSR000106-1"/>
    </source>
</evidence>
<dbReference type="SUPFAM" id="SSF53223">
    <property type="entry name" value="Aminoacid dehydrogenase-like, N-terminal domain"/>
    <property type="match status" value="1"/>
</dbReference>
<dbReference type="GO" id="GO:0009507">
    <property type="term" value="C:chloroplast"/>
    <property type="evidence" value="ECO:0007669"/>
    <property type="project" value="TreeGrafter"/>
</dbReference>
<dbReference type="PANTHER" id="PTHR23406">
    <property type="entry name" value="MALIC ENZYME-RELATED"/>
    <property type="match status" value="1"/>
</dbReference>
<keyword evidence="3 6" id="KW-0479">Metal-binding</keyword>
<feature type="active site" description="Proton donor" evidence="4">
    <location>
        <position position="60"/>
    </location>
</feature>
<dbReference type="SMART" id="SM01274">
    <property type="entry name" value="malic"/>
    <property type="match status" value="1"/>
</dbReference>
<dbReference type="FunFam" id="3.40.50.10380:FF:000029">
    <property type="entry name" value="NADP-dependent malic enzyme 1"/>
    <property type="match status" value="1"/>
</dbReference>
<comment type="cofactor">
    <cofactor evidence="6">
        <name>Mg(2+)</name>
        <dbReference type="ChEBI" id="CHEBI:18420"/>
    </cofactor>
    <cofactor evidence="6">
        <name>Mn(2+)</name>
        <dbReference type="ChEBI" id="CHEBI:29035"/>
    </cofactor>
    <text evidence="6">Divalent metal cations. Prefers magnesium or manganese.</text>
</comment>
<dbReference type="InParanoid" id="A0A2R6R043"/>
<dbReference type="InterPro" id="IPR037062">
    <property type="entry name" value="Malic_N_dom_sf"/>
</dbReference>
<keyword evidence="11" id="KW-1185">Reference proteome</keyword>
<dbReference type="SMART" id="SM00919">
    <property type="entry name" value="Malic_M"/>
    <property type="match status" value="1"/>
</dbReference>
<evidence type="ECO:0000256" key="2">
    <source>
        <dbReference type="ARBA" id="ARBA00008785"/>
    </source>
</evidence>
<organism evidence="10 11">
    <name type="scientific">Actinidia chinensis var. chinensis</name>
    <name type="common">Chinese soft-hair kiwi</name>
    <dbReference type="NCBI Taxonomy" id="1590841"/>
    <lineage>
        <taxon>Eukaryota</taxon>
        <taxon>Viridiplantae</taxon>
        <taxon>Streptophyta</taxon>
        <taxon>Embryophyta</taxon>
        <taxon>Tracheophyta</taxon>
        <taxon>Spermatophyta</taxon>
        <taxon>Magnoliopsida</taxon>
        <taxon>eudicotyledons</taxon>
        <taxon>Gunneridae</taxon>
        <taxon>Pentapetalae</taxon>
        <taxon>asterids</taxon>
        <taxon>Ericales</taxon>
        <taxon>Actinidiaceae</taxon>
        <taxon>Actinidia</taxon>
    </lineage>
</organism>
<evidence type="ECO:0000256" key="6">
    <source>
        <dbReference type="PIRSR" id="PIRSR000106-3"/>
    </source>
</evidence>
<dbReference type="STRING" id="1590841.A0A2R6R043"/>
<dbReference type="AlphaFoldDB" id="A0A2R6R043"/>
<reference evidence="11" key="2">
    <citation type="journal article" date="2018" name="BMC Genomics">
        <title>A manually annotated Actinidia chinensis var. chinensis (kiwifruit) genome highlights the challenges associated with draft genomes and gene prediction in plants.</title>
        <authorList>
            <person name="Pilkington S.M."/>
            <person name="Crowhurst R."/>
            <person name="Hilario E."/>
            <person name="Nardozza S."/>
            <person name="Fraser L."/>
            <person name="Peng Y."/>
            <person name="Gunaseelan K."/>
            <person name="Simpson R."/>
            <person name="Tahir J."/>
            <person name="Deroles S.C."/>
            <person name="Templeton K."/>
            <person name="Luo Z."/>
            <person name="Davy M."/>
            <person name="Cheng C."/>
            <person name="McNeilage M."/>
            <person name="Scaglione D."/>
            <person name="Liu Y."/>
            <person name="Zhang Q."/>
            <person name="Datson P."/>
            <person name="De Silva N."/>
            <person name="Gardiner S.E."/>
            <person name="Bassett H."/>
            <person name="Chagne D."/>
            <person name="McCallum J."/>
            <person name="Dzierzon H."/>
            <person name="Deng C."/>
            <person name="Wang Y.Y."/>
            <person name="Barron L."/>
            <person name="Manako K."/>
            <person name="Bowen J."/>
            <person name="Foster T.M."/>
            <person name="Erridge Z.A."/>
            <person name="Tiffin H."/>
            <person name="Waite C.N."/>
            <person name="Davies K.M."/>
            <person name="Grierson E.P."/>
            <person name="Laing W.A."/>
            <person name="Kirk R."/>
            <person name="Chen X."/>
            <person name="Wood M."/>
            <person name="Montefiori M."/>
            <person name="Brummell D.A."/>
            <person name="Schwinn K.E."/>
            <person name="Catanach A."/>
            <person name="Fullerton C."/>
            <person name="Li D."/>
            <person name="Meiyalaghan S."/>
            <person name="Nieuwenhuizen N."/>
            <person name="Read N."/>
            <person name="Prakash R."/>
            <person name="Hunter D."/>
            <person name="Zhang H."/>
            <person name="McKenzie M."/>
            <person name="Knabel M."/>
            <person name="Harris A."/>
            <person name="Allan A.C."/>
            <person name="Gleave A."/>
            <person name="Chen A."/>
            <person name="Janssen B.J."/>
            <person name="Plunkett B."/>
            <person name="Ampomah-Dwamena C."/>
            <person name="Voogd C."/>
            <person name="Leif D."/>
            <person name="Lafferty D."/>
            <person name="Souleyre E.J.F."/>
            <person name="Varkonyi-Gasic E."/>
            <person name="Gambi F."/>
            <person name="Hanley J."/>
            <person name="Yao J.L."/>
            <person name="Cheung J."/>
            <person name="David K.M."/>
            <person name="Warren B."/>
            <person name="Marsh K."/>
            <person name="Snowden K.C."/>
            <person name="Lin-Wang K."/>
            <person name="Brian L."/>
            <person name="Martinez-Sanchez M."/>
            <person name="Wang M."/>
            <person name="Ileperuma N."/>
            <person name="Macnee N."/>
            <person name="Campin R."/>
            <person name="McAtee P."/>
            <person name="Drummond R.S.M."/>
            <person name="Espley R.V."/>
            <person name="Ireland H.S."/>
            <person name="Wu R."/>
            <person name="Atkinson R.G."/>
            <person name="Karunairetnam S."/>
            <person name="Bulley S."/>
            <person name="Chunkath S."/>
            <person name="Hanley Z."/>
            <person name="Storey R."/>
            <person name="Thrimawithana A.H."/>
            <person name="Thomson S."/>
            <person name="David C."/>
            <person name="Testolin R."/>
            <person name="Huang H."/>
            <person name="Hellens R.P."/>
            <person name="Schaffer R.J."/>
        </authorList>
    </citation>
    <scope>NUCLEOTIDE SEQUENCE [LARGE SCALE GENOMIC DNA]</scope>
    <source>
        <strain evidence="11">cv. Red5</strain>
    </source>
</reference>
<name>A0A2R6R043_ACTCC</name>
<dbReference type="Pfam" id="PF03949">
    <property type="entry name" value="Malic_M"/>
    <property type="match status" value="1"/>
</dbReference>
<comment type="similarity">
    <text evidence="2 7">Belongs to the malic enzymes family.</text>
</comment>
<dbReference type="GO" id="GO:0004473">
    <property type="term" value="F:malate dehydrogenase (decarboxylating) (NADP+) activity"/>
    <property type="evidence" value="ECO:0007669"/>
    <property type="project" value="TreeGrafter"/>
</dbReference>
<feature type="binding site" evidence="6">
    <location>
        <position position="203"/>
    </location>
    <ligand>
        <name>a divalent metal cation</name>
        <dbReference type="ChEBI" id="CHEBI:60240"/>
    </ligand>
</feature>
<evidence type="ECO:0000313" key="11">
    <source>
        <dbReference type="Proteomes" id="UP000241394"/>
    </source>
</evidence>
<dbReference type="SUPFAM" id="SSF51735">
    <property type="entry name" value="NAD(P)-binding Rossmann-fold domains"/>
    <property type="match status" value="1"/>
</dbReference>
<feature type="active site" description="Proton acceptor" evidence="4">
    <location>
        <position position="131"/>
    </location>
</feature>
<dbReference type="GO" id="GO:0046872">
    <property type="term" value="F:metal ion binding"/>
    <property type="evidence" value="ECO:0007669"/>
    <property type="project" value="UniProtKB-KW"/>
</dbReference>
<dbReference type="InterPro" id="IPR046346">
    <property type="entry name" value="Aminoacid_DH-like_N_sf"/>
</dbReference>
<protein>
    <recommendedName>
        <fullName evidence="7">Malic enzyme</fullName>
    </recommendedName>
</protein>
<sequence length="349" mass="38993">MTDLSSCYFTKQIKKLMHNIRQYQVPLQKYMAMMDIQEMNERLFYKLLMQNVEELLPVVYTPTVGEACQKYGSIFRRPQGLFISLKEKGKILEVLKNWPQRKIQVIVVTDGERILGLGDLGCQGMGIPVGKLSLYTALGGIRPSACLPITIDVGTNNGKLLNDEFYIGLKQKRATGQEYAELLHEFMTASKQNYGEKVLIQFEDFANHNAFNLLEKYGTTHLVFNDDIQGTASVVLAGLMAALKLVGGNLAEHKFLFLGAGEAGTGIAELIALEMSKQTEAPLEQSRKRIWLVDSKGSIVQSRMESLQHFKKPWAHEHEPVKALIDAIKAIKPTVLIGSTGVGRTFTKE</sequence>
<accession>A0A2R6R043</accession>
<dbReference type="PANTHER" id="PTHR23406:SF76">
    <property type="entry name" value="NADP-DEPENDENT MALIC ENZYME 4, CHLOROPLASTIC"/>
    <property type="match status" value="1"/>
</dbReference>
<evidence type="ECO:0000256" key="1">
    <source>
        <dbReference type="ARBA" id="ARBA00001936"/>
    </source>
</evidence>
<dbReference type="GO" id="GO:0006108">
    <property type="term" value="P:malate metabolic process"/>
    <property type="evidence" value="ECO:0007669"/>
    <property type="project" value="TreeGrafter"/>
</dbReference>
<dbReference type="InterPro" id="IPR012301">
    <property type="entry name" value="Malic_N_dom"/>
</dbReference>
<dbReference type="OMA" id="PINIMIC"/>
<keyword evidence="7" id="KW-0560">Oxidoreductase</keyword>
<dbReference type="PROSITE" id="PS00331">
    <property type="entry name" value="MALIC_ENZYMES"/>
    <property type="match status" value="1"/>
</dbReference>
<dbReference type="Gene3D" id="3.40.50.10380">
    <property type="entry name" value="Malic enzyme, N-terminal domain"/>
    <property type="match status" value="1"/>
</dbReference>
<feature type="binding site" evidence="6">
    <location>
        <position position="204"/>
    </location>
    <ligand>
        <name>a divalent metal cation</name>
        <dbReference type="ChEBI" id="CHEBI:60240"/>
    </ligand>
</feature>
<evidence type="ECO:0000256" key="5">
    <source>
        <dbReference type="PIRSR" id="PIRSR000106-2"/>
    </source>
</evidence>
<dbReference type="InterPro" id="IPR036291">
    <property type="entry name" value="NAD(P)-bd_dom_sf"/>
</dbReference>
<dbReference type="Gene3D" id="3.40.50.720">
    <property type="entry name" value="NAD(P)-binding Rossmann-like Domain"/>
    <property type="match status" value="1"/>
</dbReference>
<dbReference type="GO" id="GO:0051287">
    <property type="term" value="F:NAD binding"/>
    <property type="evidence" value="ECO:0007669"/>
    <property type="project" value="InterPro"/>
</dbReference>
<evidence type="ECO:0000313" key="10">
    <source>
        <dbReference type="EMBL" id="PSS17959.1"/>
    </source>
</evidence>
<dbReference type="NCBIfam" id="NF010052">
    <property type="entry name" value="PRK13529.1"/>
    <property type="match status" value="1"/>
</dbReference>
<evidence type="ECO:0000256" key="7">
    <source>
        <dbReference type="RuleBase" id="RU003426"/>
    </source>
</evidence>
<feature type="domain" description="Malic enzyme NAD-binding" evidence="8">
    <location>
        <begin position="228"/>
        <end position="349"/>
    </location>
</feature>
<feature type="binding site" evidence="6">
    <location>
        <position position="227"/>
    </location>
    <ligand>
        <name>a divalent metal cation</name>
        <dbReference type="ChEBI" id="CHEBI:60240"/>
    </ligand>
</feature>
<proteinExistence type="inferred from homology"/>
<reference evidence="10 11" key="1">
    <citation type="submission" date="2017-07" db="EMBL/GenBank/DDBJ databases">
        <title>An improved, manually edited Actinidia chinensis var. chinensis (kiwifruit) genome highlights the challenges associated with draft genomes and gene prediction in plants.</title>
        <authorList>
            <person name="Pilkington S."/>
            <person name="Crowhurst R."/>
            <person name="Hilario E."/>
            <person name="Nardozza S."/>
            <person name="Fraser L."/>
            <person name="Peng Y."/>
            <person name="Gunaseelan K."/>
            <person name="Simpson R."/>
            <person name="Tahir J."/>
            <person name="Deroles S."/>
            <person name="Templeton K."/>
            <person name="Luo Z."/>
            <person name="Davy M."/>
            <person name="Cheng C."/>
            <person name="Mcneilage M."/>
            <person name="Scaglione D."/>
            <person name="Liu Y."/>
            <person name="Zhang Q."/>
            <person name="Datson P."/>
            <person name="De Silva N."/>
            <person name="Gardiner S."/>
            <person name="Bassett H."/>
            <person name="Chagne D."/>
            <person name="Mccallum J."/>
            <person name="Dzierzon H."/>
            <person name="Deng C."/>
            <person name="Wang Y.-Y."/>
            <person name="Barron N."/>
            <person name="Manako K."/>
            <person name="Bowen J."/>
            <person name="Foster T."/>
            <person name="Erridge Z."/>
            <person name="Tiffin H."/>
            <person name="Waite C."/>
            <person name="Davies K."/>
            <person name="Grierson E."/>
            <person name="Laing W."/>
            <person name="Kirk R."/>
            <person name="Chen X."/>
            <person name="Wood M."/>
            <person name="Montefiori M."/>
            <person name="Brummell D."/>
            <person name="Schwinn K."/>
            <person name="Catanach A."/>
            <person name="Fullerton C."/>
            <person name="Li D."/>
            <person name="Meiyalaghan S."/>
            <person name="Nieuwenhuizen N."/>
            <person name="Read N."/>
            <person name="Prakash R."/>
            <person name="Hunter D."/>
            <person name="Zhang H."/>
            <person name="Mckenzie M."/>
            <person name="Knabel M."/>
            <person name="Harris A."/>
            <person name="Allan A."/>
            <person name="Chen A."/>
            <person name="Janssen B."/>
            <person name="Plunkett B."/>
            <person name="Dwamena C."/>
            <person name="Voogd C."/>
            <person name="Leif D."/>
            <person name="Lafferty D."/>
            <person name="Souleyre E."/>
            <person name="Varkonyi-Gasic E."/>
            <person name="Gambi F."/>
            <person name="Hanley J."/>
            <person name="Yao J.-L."/>
            <person name="Cheung J."/>
            <person name="David K."/>
            <person name="Warren B."/>
            <person name="Marsh K."/>
            <person name="Snowden K."/>
            <person name="Lin-Wang K."/>
            <person name="Brian L."/>
            <person name="Martinez-Sanchez M."/>
            <person name="Wang M."/>
            <person name="Ileperuma N."/>
            <person name="Macnee N."/>
            <person name="Campin R."/>
            <person name="Mcatee P."/>
            <person name="Drummond R."/>
            <person name="Espley R."/>
            <person name="Ireland H."/>
            <person name="Wu R."/>
            <person name="Atkinson R."/>
            <person name="Karunairetnam S."/>
            <person name="Bulley S."/>
            <person name="Chunkath S."/>
            <person name="Hanley Z."/>
            <person name="Storey R."/>
            <person name="Thrimawithana A."/>
            <person name="Thomson S."/>
            <person name="David C."/>
            <person name="Testolin R."/>
        </authorList>
    </citation>
    <scope>NUCLEOTIDE SEQUENCE [LARGE SCALE GENOMIC DNA]</scope>
    <source>
        <strain evidence="11">cv. Red5</strain>
        <tissue evidence="10">Young leaf</tissue>
    </source>
</reference>
<dbReference type="PIRSF" id="PIRSF000106">
    <property type="entry name" value="ME"/>
    <property type="match status" value="1"/>
</dbReference>
<feature type="domain" description="Malic enzyme N-terminal" evidence="9">
    <location>
        <begin position="37"/>
        <end position="218"/>
    </location>
</feature>
<gene>
    <name evidence="10" type="ORF">CEY00_Acc12651</name>
</gene>
<dbReference type="InterPro" id="IPR001891">
    <property type="entry name" value="Malic_OxRdtase"/>
</dbReference>
<evidence type="ECO:0000259" key="9">
    <source>
        <dbReference type="SMART" id="SM01274"/>
    </source>
</evidence>
<dbReference type="OrthoDB" id="5365701at2759"/>
<dbReference type="InterPro" id="IPR015884">
    <property type="entry name" value="Malic_enzyme_CS"/>
</dbReference>
<dbReference type="InterPro" id="IPR012302">
    <property type="entry name" value="Malic_NAD-bd"/>
</dbReference>
<evidence type="ECO:0000259" key="8">
    <source>
        <dbReference type="SMART" id="SM00919"/>
    </source>
</evidence>
<dbReference type="Pfam" id="PF00390">
    <property type="entry name" value="malic"/>
    <property type="match status" value="1"/>
</dbReference>
<dbReference type="EMBL" id="NKQK01000011">
    <property type="protein sequence ID" value="PSS17959.1"/>
    <property type="molecule type" value="Genomic_DNA"/>
</dbReference>
<comment type="cofactor">
    <cofactor evidence="1">
        <name>Mn(2+)</name>
        <dbReference type="ChEBI" id="CHEBI:29035"/>
    </cofactor>
</comment>
<feature type="binding site" evidence="5">
    <location>
        <position position="113"/>
    </location>
    <ligand>
        <name>(S)-malate</name>
        <dbReference type="ChEBI" id="CHEBI:15589"/>
    </ligand>
</feature>
<dbReference type="Gramene" id="PSS17959">
    <property type="protein sequence ID" value="PSS17959"/>
    <property type="gene ID" value="CEY00_Acc12651"/>
</dbReference>
<dbReference type="PRINTS" id="PR00072">
    <property type="entry name" value="MALOXRDTASE"/>
</dbReference>
<comment type="caution">
    <text evidence="10">The sequence shown here is derived from an EMBL/GenBank/DDBJ whole genome shotgun (WGS) entry which is preliminary data.</text>
</comment>